<gene>
    <name evidence="4" type="primary">dprA</name>
    <name evidence="4" type="ORF">K8V08_02140</name>
</gene>
<dbReference type="InterPro" id="IPR003488">
    <property type="entry name" value="DprA"/>
</dbReference>
<feature type="domain" description="DprA winged helix" evidence="3">
    <location>
        <begin position="360"/>
        <end position="393"/>
    </location>
</feature>
<dbReference type="EMBL" id="DYUK01000046">
    <property type="protein sequence ID" value="HJG79193.1"/>
    <property type="molecule type" value="Genomic_DNA"/>
</dbReference>
<organism evidence="4 5">
    <name type="scientific">Brevibacterium senegalense</name>
    <dbReference type="NCBI Taxonomy" id="1033736"/>
    <lineage>
        <taxon>Bacteria</taxon>
        <taxon>Bacillati</taxon>
        <taxon>Actinomycetota</taxon>
        <taxon>Actinomycetes</taxon>
        <taxon>Micrococcales</taxon>
        <taxon>Brevibacteriaceae</taxon>
        <taxon>Brevibacterium</taxon>
    </lineage>
</organism>
<dbReference type="InterPro" id="IPR057666">
    <property type="entry name" value="DrpA_SLOG"/>
</dbReference>
<evidence type="ECO:0000259" key="2">
    <source>
        <dbReference type="Pfam" id="PF02481"/>
    </source>
</evidence>
<reference evidence="4" key="2">
    <citation type="submission" date="2021-09" db="EMBL/GenBank/DDBJ databases">
        <authorList>
            <person name="Gilroy R."/>
        </authorList>
    </citation>
    <scope>NUCLEOTIDE SEQUENCE</scope>
    <source>
        <strain evidence="4">ChiGjej5B5-7349</strain>
    </source>
</reference>
<dbReference type="Pfam" id="PF17782">
    <property type="entry name" value="WHD_DprA"/>
    <property type="match status" value="1"/>
</dbReference>
<feature type="domain" description="Smf/DprA SLOG" evidence="2">
    <location>
        <begin position="108"/>
        <end position="318"/>
    </location>
</feature>
<proteinExistence type="inferred from homology"/>
<sequence>MSETHDRTDREAAADLVRLAEPGDILLAALTRAVGHREARDLAISGQDGDRRSATRAITEELGEDDAGEDTTAHATRVGDAFRRWQLRLESLDGARDLRIMERMQARIVLPGDEEWPGGMDDLGVQAPVALWVRGPVRLDRALKRSAAIVGSRAAEPYGLAVTKTLAWDLVAAGLTIVSGGAYGVDAAAHRTALSAGGTTIAFLACGVDVHYPRGNDALLTEIAQEGALVSECAPGQSAMRHRFLLRNRLIAAASSTTIVTAAGHRSGALHTANRAAELLRPVGAVPGSVLSDHAAGCHRLVHEAAAVLVTDAHDVLALAGPLTDLPEEAREEQATLRITDAMNPEQLQMYSALPVRRGVDVPTLAARAGLSIPAAMSALGMLELAGHARRTPHGWTKDSASG</sequence>
<dbReference type="AlphaFoldDB" id="A0A921MBY9"/>
<evidence type="ECO:0000259" key="3">
    <source>
        <dbReference type="Pfam" id="PF17782"/>
    </source>
</evidence>
<evidence type="ECO:0000313" key="5">
    <source>
        <dbReference type="Proteomes" id="UP000784435"/>
    </source>
</evidence>
<dbReference type="NCBIfam" id="TIGR00732">
    <property type="entry name" value="dprA"/>
    <property type="match status" value="1"/>
</dbReference>
<dbReference type="Gene3D" id="1.10.10.10">
    <property type="entry name" value="Winged helix-like DNA-binding domain superfamily/Winged helix DNA-binding domain"/>
    <property type="match status" value="1"/>
</dbReference>
<dbReference type="PANTHER" id="PTHR43022:SF1">
    <property type="entry name" value="PROTEIN SMF"/>
    <property type="match status" value="1"/>
</dbReference>
<name>A0A921MBY9_9MICO</name>
<dbReference type="InterPro" id="IPR041614">
    <property type="entry name" value="DprA_WH"/>
</dbReference>
<comment type="similarity">
    <text evidence="1">Belongs to the DprA/Smf family.</text>
</comment>
<comment type="caution">
    <text evidence="4">The sequence shown here is derived from an EMBL/GenBank/DDBJ whole genome shotgun (WGS) entry which is preliminary data.</text>
</comment>
<evidence type="ECO:0000313" key="4">
    <source>
        <dbReference type="EMBL" id="HJG79193.1"/>
    </source>
</evidence>
<accession>A0A921MBY9</accession>
<dbReference type="Pfam" id="PF02481">
    <property type="entry name" value="DNA_processg_A"/>
    <property type="match status" value="1"/>
</dbReference>
<dbReference type="SUPFAM" id="SSF102405">
    <property type="entry name" value="MCP/YpsA-like"/>
    <property type="match status" value="1"/>
</dbReference>
<dbReference type="PANTHER" id="PTHR43022">
    <property type="entry name" value="PROTEIN SMF"/>
    <property type="match status" value="1"/>
</dbReference>
<dbReference type="GO" id="GO:0009294">
    <property type="term" value="P:DNA-mediated transformation"/>
    <property type="evidence" value="ECO:0007669"/>
    <property type="project" value="InterPro"/>
</dbReference>
<protein>
    <submittedName>
        <fullName evidence="4">DNA-processing protein DprA</fullName>
    </submittedName>
</protein>
<dbReference type="Proteomes" id="UP000784435">
    <property type="component" value="Unassembled WGS sequence"/>
</dbReference>
<evidence type="ECO:0000256" key="1">
    <source>
        <dbReference type="ARBA" id="ARBA00006525"/>
    </source>
</evidence>
<dbReference type="Gene3D" id="3.40.50.450">
    <property type="match status" value="1"/>
</dbReference>
<dbReference type="InterPro" id="IPR036388">
    <property type="entry name" value="WH-like_DNA-bd_sf"/>
</dbReference>
<reference evidence="4" key="1">
    <citation type="journal article" date="2021" name="PeerJ">
        <title>Extensive microbial diversity within the chicken gut microbiome revealed by metagenomics and culture.</title>
        <authorList>
            <person name="Gilroy R."/>
            <person name="Ravi A."/>
            <person name="Getino M."/>
            <person name="Pursley I."/>
            <person name="Horton D.L."/>
            <person name="Alikhan N.F."/>
            <person name="Baker D."/>
            <person name="Gharbi K."/>
            <person name="Hall N."/>
            <person name="Watson M."/>
            <person name="Adriaenssens E.M."/>
            <person name="Foster-Nyarko E."/>
            <person name="Jarju S."/>
            <person name="Secka A."/>
            <person name="Antonio M."/>
            <person name="Oren A."/>
            <person name="Chaudhuri R.R."/>
            <person name="La Ragione R."/>
            <person name="Hildebrand F."/>
            <person name="Pallen M.J."/>
        </authorList>
    </citation>
    <scope>NUCLEOTIDE SEQUENCE</scope>
    <source>
        <strain evidence="4">ChiGjej5B5-7349</strain>
    </source>
</reference>